<protein>
    <submittedName>
        <fullName evidence="2">Membrane protein</fullName>
    </submittedName>
</protein>
<evidence type="ECO:0000313" key="2">
    <source>
        <dbReference type="EMBL" id="MCP1677072.1"/>
    </source>
</evidence>
<keyword evidence="1" id="KW-0472">Membrane</keyword>
<dbReference type="Pfam" id="PF10011">
    <property type="entry name" value="DUF2254"/>
    <property type="match status" value="1"/>
</dbReference>
<accession>A0AAE3G7V5</accession>
<proteinExistence type="predicted"/>
<evidence type="ECO:0000256" key="1">
    <source>
        <dbReference type="SAM" id="Phobius"/>
    </source>
</evidence>
<feature type="transmembrane region" description="Helical" evidence="1">
    <location>
        <begin position="87"/>
        <end position="106"/>
    </location>
</feature>
<gene>
    <name evidence="2" type="ORF">J2T57_004246</name>
</gene>
<keyword evidence="1" id="KW-0812">Transmembrane</keyword>
<name>A0AAE3G7V5_9GAMM</name>
<dbReference type="Proteomes" id="UP001205843">
    <property type="component" value="Unassembled WGS sequence"/>
</dbReference>
<keyword evidence="3" id="KW-1185">Reference proteome</keyword>
<reference evidence="2" key="1">
    <citation type="submission" date="2022-03" db="EMBL/GenBank/DDBJ databases">
        <title>Genomic Encyclopedia of Type Strains, Phase III (KMG-III): the genomes of soil and plant-associated and newly described type strains.</title>
        <authorList>
            <person name="Whitman W."/>
        </authorList>
    </citation>
    <scope>NUCLEOTIDE SEQUENCE</scope>
    <source>
        <strain evidence="2">ANL 6-2</strain>
    </source>
</reference>
<dbReference type="EMBL" id="JALJXV010000013">
    <property type="protein sequence ID" value="MCP1677072.1"/>
    <property type="molecule type" value="Genomic_DNA"/>
</dbReference>
<evidence type="ECO:0000313" key="3">
    <source>
        <dbReference type="Proteomes" id="UP001205843"/>
    </source>
</evidence>
<feature type="transmembrane region" description="Helical" evidence="1">
    <location>
        <begin position="118"/>
        <end position="138"/>
    </location>
</feature>
<keyword evidence="1" id="KW-1133">Transmembrane helix</keyword>
<dbReference type="AlphaFoldDB" id="A0AAE3G7V5"/>
<feature type="transmembrane region" description="Helical" evidence="1">
    <location>
        <begin position="40"/>
        <end position="66"/>
    </location>
</feature>
<dbReference type="InterPro" id="IPR018723">
    <property type="entry name" value="DUF2254_membrane"/>
</dbReference>
<sequence>MASGAVALVFASVAVDEPLTDWLAVNLGWTFRGEAEAASAVMEVIAGSMITIAGVVFSMTLVALSLASSQLGPRLLRTFMRDTSTQVVLGTFIATFVYCLLVLRLIRRAEEVEFVPNLSVSLGVLLAVASVGVLIYFIHHVSVSIQANEIAGRIGKELIQKIDQLFPEEIGQEGQPGKTDLSNVKFIEAFDRDAKPVAADKDGYLQSIDGGALLALAMEKDFVVRLQRKPGNYIVAGLPLLLISPGSRVTDDLAKEVNSYFVMGDQRTTGQDIEFSVNQLVEMAVRAQSTGLNDPFTAIACVDLLGSALCRLAARDMPSPFRHDCRNQLRLIARADTFVDFVDAAFNQIRQYSRSSAAVTIRLLETIAVIAEFVHRPEDRAILLLHARMIAQGAKEELPEKEDRRVVEELWQAVIELYSEPTENLR</sequence>
<comment type="caution">
    <text evidence="2">The sequence shown here is derived from an EMBL/GenBank/DDBJ whole genome shotgun (WGS) entry which is preliminary data.</text>
</comment>
<organism evidence="2 3">
    <name type="scientific">Natronocella acetinitrilica</name>
    <dbReference type="NCBI Taxonomy" id="414046"/>
    <lineage>
        <taxon>Bacteria</taxon>
        <taxon>Pseudomonadati</taxon>
        <taxon>Pseudomonadota</taxon>
        <taxon>Gammaproteobacteria</taxon>
        <taxon>Chromatiales</taxon>
        <taxon>Ectothiorhodospiraceae</taxon>
        <taxon>Natronocella</taxon>
    </lineage>
</organism>